<dbReference type="Proteomes" id="UP000663856">
    <property type="component" value="Unassembled WGS sequence"/>
</dbReference>
<dbReference type="PROSITE" id="PS50172">
    <property type="entry name" value="BRCT"/>
    <property type="match status" value="2"/>
</dbReference>
<proteinExistence type="predicted"/>
<organism evidence="8 9">
    <name type="scientific">Rotaria magnacalcarata</name>
    <dbReference type="NCBI Taxonomy" id="392030"/>
    <lineage>
        <taxon>Eukaryota</taxon>
        <taxon>Metazoa</taxon>
        <taxon>Spiralia</taxon>
        <taxon>Gnathifera</taxon>
        <taxon>Rotifera</taxon>
        <taxon>Eurotatoria</taxon>
        <taxon>Bdelloidea</taxon>
        <taxon>Philodinida</taxon>
        <taxon>Philodinidae</taxon>
        <taxon>Rotaria</taxon>
    </lineage>
</organism>
<dbReference type="PANTHER" id="PTHR13763">
    <property type="entry name" value="BREAST CANCER TYPE 1 SUSCEPTIBILITY PROTEIN BRCA1"/>
    <property type="match status" value="1"/>
</dbReference>
<evidence type="ECO:0000256" key="6">
    <source>
        <dbReference type="SAM" id="MobiDB-lite"/>
    </source>
</evidence>
<dbReference type="InterPro" id="IPR031099">
    <property type="entry name" value="BRCA1-associated"/>
</dbReference>
<feature type="domain" description="BRCT" evidence="7">
    <location>
        <begin position="343"/>
        <end position="451"/>
    </location>
</feature>
<comment type="caution">
    <text evidence="8">The sequence shown here is derived from an EMBL/GenBank/DDBJ whole genome shotgun (WGS) entry which is preliminary data.</text>
</comment>
<dbReference type="GO" id="GO:0070531">
    <property type="term" value="C:BRCA1-A complex"/>
    <property type="evidence" value="ECO:0007669"/>
    <property type="project" value="TreeGrafter"/>
</dbReference>
<evidence type="ECO:0000313" key="8">
    <source>
        <dbReference type="EMBL" id="CAF1934479.1"/>
    </source>
</evidence>
<dbReference type="InterPro" id="IPR036420">
    <property type="entry name" value="BRCT_dom_sf"/>
</dbReference>
<evidence type="ECO:0000256" key="5">
    <source>
        <dbReference type="ARBA" id="ARBA00023242"/>
    </source>
</evidence>
<evidence type="ECO:0000256" key="1">
    <source>
        <dbReference type="ARBA" id="ARBA00004123"/>
    </source>
</evidence>
<reference evidence="8" key="1">
    <citation type="submission" date="2021-02" db="EMBL/GenBank/DDBJ databases">
        <authorList>
            <person name="Nowell W R."/>
        </authorList>
    </citation>
    <scope>NUCLEOTIDE SEQUENCE</scope>
</reference>
<accession>A0A816LSU2</accession>
<feature type="domain" description="BRCT" evidence="7">
    <location>
        <begin position="256"/>
        <end position="324"/>
    </location>
</feature>
<sequence length="454" mass="51868">MKKLEEPSLSTLKSQTQTIETQVGEAALGPIYPTQTRKTHRQTMKQITQSEISQQQSLKQMKLEYKLKLVKIHRLFMIAVKMFLLRCSKLERLFMEKISRFISFVPTLPNTHSPIIIPENHHKRRMVQSYSRLRRFRARRKTHHRMVIPCISNNESTTVEEISDETTTESENQPKENVEIPQEQNKSIPSIVAPDLDENLVSITMAIEKTLEAIDDLSSIEKLDTTTVVDHTATLSMSTAMNTCSTARHLSQFRLFITRFGFSTSPTVDSSTTHIIVNENSSLVCSLTGKIIQGIACHLFIVSNRWLNDCLALEIIVDERPYEIRGYTSLGADHGGMRRSRLIPSYLLEKYSIYLRCSPNDCARLQTIEQVQELVELCGAKLVRNFSEIKTIDNERQMVLVLGINGFSGGDNKPKALLDACQQFNVRCVNIYWLLISIAKFDVQPLENYDINQI</sequence>
<keyword evidence="3" id="KW-0227">DNA damage</keyword>
<evidence type="ECO:0000256" key="3">
    <source>
        <dbReference type="ARBA" id="ARBA00022763"/>
    </source>
</evidence>
<dbReference type="GO" id="GO:0031436">
    <property type="term" value="C:BRCA1-BARD1 complex"/>
    <property type="evidence" value="ECO:0007669"/>
    <property type="project" value="TreeGrafter"/>
</dbReference>
<evidence type="ECO:0000256" key="4">
    <source>
        <dbReference type="ARBA" id="ARBA00023204"/>
    </source>
</evidence>
<dbReference type="Pfam" id="PF00533">
    <property type="entry name" value="BRCT"/>
    <property type="match status" value="1"/>
</dbReference>
<dbReference type="GO" id="GO:0000724">
    <property type="term" value="P:double-strand break repair via homologous recombination"/>
    <property type="evidence" value="ECO:0007669"/>
    <property type="project" value="TreeGrafter"/>
</dbReference>
<dbReference type="SUPFAM" id="SSF52113">
    <property type="entry name" value="BRCT domain"/>
    <property type="match status" value="2"/>
</dbReference>
<name>A0A816LSU2_9BILA</name>
<feature type="region of interest" description="Disordered" evidence="6">
    <location>
        <begin position="158"/>
        <end position="184"/>
    </location>
</feature>
<evidence type="ECO:0000256" key="2">
    <source>
        <dbReference type="ARBA" id="ARBA00022737"/>
    </source>
</evidence>
<dbReference type="InterPro" id="IPR001357">
    <property type="entry name" value="BRCT_dom"/>
</dbReference>
<dbReference type="EMBL" id="CAJNRF010000064">
    <property type="protein sequence ID" value="CAF1934479.1"/>
    <property type="molecule type" value="Genomic_DNA"/>
</dbReference>
<dbReference type="PANTHER" id="PTHR13763:SF0">
    <property type="entry name" value="BREAST CANCER TYPE 1 SUSCEPTIBILITY PROTEIN"/>
    <property type="match status" value="1"/>
</dbReference>
<keyword evidence="2" id="KW-0677">Repeat</keyword>
<keyword evidence="5" id="KW-0539">Nucleus</keyword>
<protein>
    <recommendedName>
        <fullName evidence="7">BRCT domain-containing protein</fullName>
    </recommendedName>
</protein>
<keyword evidence="4" id="KW-0234">DNA repair</keyword>
<dbReference type="Gene3D" id="3.40.50.10190">
    <property type="entry name" value="BRCT domain"/>
    <property type="match status" value="2"/>
</dbReference>
<dbReference type="AlphaFoldDB" id="A0A816LSU2"/>
<gene>
    <name evidence="8" type="ORF">WKI299_LOCUS1164</name>
</gene>
<comment type="subcellular location">
    <subcellularLocation>
        <location evidence="1">Nucleus</location>
    </subcellularLocation>
</comment>
<evidence type="ECO:0000259" key="7">
    <source>
        <dbReference type="PROSITE" id="PS50172"/>
    </source>
</evidence>
<dbReference type="GO" id="GO:0004842">
    <property type="term" value="F:ubiquitin-protein transferase activity"/>
    <property type="evidence" value="ECO:0007669"/>
    <property type="project" value="TreeGrafter"/>
</dbReference>
<evidence type="ECO:0000313" key="9">
    <source>
        <dbReference type="Proteomes" id="UP000663856"/>
    </source>
</evidence>
<dbReference type="GO" id="GO:0045944">
    <property type="term" value="P:positive regulation of transcription by RNA polymerase II"/>
    <property type="evidence" value="ECO:0007669"/>
    <property type="project" value="TreeGrafter"/>
</dbReference>